<dbReference type="InterPro" id="IPR003593">
    <property type="entry name" value="AAA+_ATPase"/>
</dbReference>
<evidence type="ECO:0000256" key="1">
    <source>
        <dbReference type="ARBA" id="ARBA00022448"/>
    </source>
</evidence>
<dbReference type="RefSeq" id="WP_138210475.1">
    <property type="nucleotide sequence ID" value="NZ_CBCRUQ010000003.1"/>
</dbReference>
<dbReference type="InterPro" id="IPR013611">
    <property type="entry name" value="Transp-assoc_OB_typ2"/>
</dbReference>
<dbReference type="PROSITE" id="PS00211">
    <property type="entry name" value="ABC_TRANSPORTER_1"/>
    <property type="match status" value="1"/>
</dbReference>
<dbReference type="GO" id="GO:0005524">
    <property type="term" value="F:ATP binding"/>
    <property type="evidence" value="ECO:0007669"/>
    <property type="project" value="UniProtKB-KW"/>
</dbReference>
<dbReference type="SMART" id="SM00382">
    <property type="entry name" value="AAA"/>
    <property type="match status" value="1"/>
</dbReference>
<keyword evidence="3 6" id="KW-0067">ATP-binding</keyword>
<dbReference type="GO" id="GO:0015418">
    <property type="term" value="F:ABC-type quaternary ammonium compound transporting activity"/>
    <property type="evidence" value="ECO:0007669"/>
    <property type="project" value="UniProtKB-EC"/>
</dbReference>
<evidence type="ECO:0000313" key="7">
    <source>
        <dbReference type="Proteomes" id="UP000308489"/>
    </source>
</evidence>
<evidence type="ECO:0000256" key="3">
    <source>
        <dbReference type="ARBA" id="ARBA00022840"/>
    </source>
</evidence>
<dbReference type="EMBL" id="LR590481">
    <property type="protein sequence ID" value="VTQ91928.1"/>
    <property type="molecule type" value="Genomic_DNA"/>
</dbReference>
<dbReference type="GO" id="GO:0043190">
    <property type="term" value="C:ATP-binding cassette (ABC) transporter complex"/>
    <property type="evidence" value="ECO:0007669"/>
    <property type="project" value="InterPro"/>
</dbReference>
<dbReference type="OrthoDB" id="9802264at2"/>
<accession>A0A4U9RKM0</accession>
<dbReference type="AlphaFoldDB" id="A0A4U9RKM0"/>
<keyword evidence="2" id="KW-0547">Nucleotide-binding</keyword>
<evidence type="ECO:0000259" key="5">
    <source>
        <dbReference type="PROSITE" id="PS50893"/>
    </source>
</evidence>
<dbReference type="Pfam" id="PF08402">
    <property type="entry name" value="TOBE_2"/>
    <property type="match status" value="1"/>
</dbReference>
<dbReference type="Gene3D" id="3.40.50.300">
    <property type="entry name" value="P-loop containing nucleotide triphosphate hydrolases"/>
    <property type="match status" value="1"/>
</dbReference>
<sequence>MYLQIDKLSKTFENKRVLDNLTLNIEKGEILCLLGPSGCGKTTALKLIGGFLKEDYGNVKIDGEDILSLPPEKRPVSTVFQSYALFPHMTVIENVIYGLKFKGYNKKDAIKHGEQYLEIVGLLPYKNKKIYELSGGQQQRVALIRAIIIKPKVLLLDEPLSNLDAKLRVKMREEIKEIQRKFNITMIFVTHDQEEALSIGDKIAIMNKGKLEQMGTPQEIYNNPKNLFVLDFIGNSNVISNNEGKIQFIRPEHIIILKDSKGIKGKVLSRMFMGSYIMYTIDTEIGKLNVKETNLEEQILSIDENVYLKILKEGNII</sequence>
<dbReference type="GO" id="GO:0016887">
    <property type="term" value="F:ATP hydrolysis activity"/>
    <property type="evidence" value="ECO:0007669"/>
    <property type="project" value="InterPro"/>
</dbReference>
<keyword evidence="6" id="KW-0378">Hydrolase</keyword>
<dbReference type="InterPro" id="IPR008995">
    <property type="entry name" value="Mo/tungstate-bd_C_term_dom"/>
</dbReference>
<evidence type="ECO:0000256" key="4">
    <source>
        <dbReference type="ARBA" id="ARBA00066388"/>
    </source>
</evidence>
<evidence type="ECO:0000313" key="6">
    <source>
        <dbReference type="EMBL" id="VTQ91928.1"/>
    </source>
</evidence>
<dbReference type="SUPFAM" id="SSF52540">
    <property type="entry name" value="P-loop containing nucleoside triphosphate hydrolases"/>
    <property type="match status" value="1"/>
</dbReference>
<evidence type="ECO:0000256" key="2">
    <source>
        <dbReference type="ARBA" id="ARBA00022741"/>
    </source>
</evidence>
<dbReference type="InterPro" id="IPR050093">
    <property type="entry name" value="ABC_SmlMolc_Importer"/>
</dbReference>
<dbReference type="PANTHER" id="PTHR42781:SF4">
    <property type="entry name" value="SPERMIDINE_PUTRESCINE IMPORT ATP-BINDING PROTEIN POTA"/>
    <property type="match status" value="1"/>
</dbReference>
<dbReference type="PROSITE" id="PS50893">
    <property type="entry name" value="ABC_TRANSPORTER_2"/>
    <property type="match status" value="1"/>
</dbReference>
<protein>
    <recommendedName>
        <fullName evidence="4">ABC-type quaternary amine transporter</fullName>
        <ecNumber evidence="4">7.6.2.9</ecNumber>
    </recommendedName>
</protein>
<dbReference type="InterPro" id="IPR017871">
    <property type="entry name" value="ABC_transporter-like_CS"/>
</dbReference>
<reference evidence="6 7" key="1">
    <citation type="submission" date="2019-05" db="EMBL/GenBank/DDBJ databases">
        <authorList>
            <consortium name="Pathogen Informatics"/>
        </authorList>
    </citation>
    <scope>NUCLEOTIDE SEQUENCE [LARGE SCALE GENOMIC DNA]</scope>
    <source>
        <strain evidence="6 7">NCTC503</strain>
    </source>
</reference>
<keyword evidence="7" id="KW-1185">Reference proteome</keyword>
<dbReference type="EC" id="7.6.2.9" evidence="4"/>
<dbReference type="PANTHER" id="PTHR42781">
    <property type="entry name" value="SPERMIDINE/PUTRESCINE IMPORT ATP-BINDING PROTEIN POTA"/>
    <property type="match status" value="1"/>
</dbReference>
<dbReference type="SUPFAM" id="SSF50331">
    <property type="entry name" value="MOP-like"/>
    <property type="match status" value="1"/>
</dbReference>
<dbReference type="Pfam" id="PF00005">
    <property type="entry name" value="ABC_tran"/>
    <property type="match status" value="1"/>
</dbReference>
<dbReference type="FunFam" id="3.40.50.300:FF:000425">
    <property type="entry name" value="Probable ABC transporter, ATP-binding subunit"/>
    <property type="match status" value="1"/>
</dbReference>
<organism evidence="6 7">
    <name type="scientific">Hathewaya histolytica</name>
    <name type="common">Clostridium histolyticum</name>
    <dbReference type="NCBI Taxonomy" id="1498"/>
    <lineage>
        <taxon>Bacteria</taxon>
        <taxon>Bacillati</taxon>
        <taxon>Bacillota</taxon>
        <taxon>Clostridia</taxon>
        <taxon>Eubacteriales</taxon>
        <taxon>Clostridiaceae</taxon>
        <taxon>Hathewaya</taxon>
    </lineage>
</organism>
<gene>
    <name evidence="6" type="primary">potA_3</name>
    <name evidence="6" type="ORF">NCTC503_01878</name>
</gene>
<feature type="domain" description="ABC transporter" evidence="5">
    <location>
        <begin position="3"/>
        <end position="233"/>
    </location>
</feature>
<dbReference type="Proteomes" id="UP000308489">
    <property type="component" value="Chromosome 1"/>
</dbReference>
<dbReference type="InterPro" id="IPR003439">
    <property type="entry name" value="ABC_transporter-like_ATP-bd"/>
</dbReference>
<proteinExistence type="predicted"/>
<name>A0A4U9RKM0_HATHI</name>
<dbReference type="KEGG" id="hhw:NCTC503_01878"/>
<keyword evidence="1" id="KW-0813">Transport</keyword>
<dbReference type="InterPro" id="IPR027417">
    <property type="entry name" value="P-loop_NTPase"/>
</dbReference>